<feature type="region of interest" description="Disordered" evidence="6">
    <location>
        <begin position="25"/>
        <end position="60"/>
    </location>
</feature>
<reference evidence="8 9" key="1">
    <citation type="journal article" date="2009" name="Science">
        <title>Green evolution and dynamic adaptations revealed by genomes of the marine picoeukaryotes Micromonas.</title>
        <authorList>
            <person name="Worden A.Z."/>
            <person name="Lee J.H."/>
            <person name="Mock T."/>
            <person name="Rouze P."/>
            <person name="Simmons M.P."/>
            <person name="Aerts A.L."/>
            <person name="Allen A.E."/>
            <person name="Cuvelier M.L."/>
            <person name="Derelle E."/>
            <person name="Everett M.V."/>
            <person name="Foulon E."/>
            <person name="Grimwood J."/>
            <person name="Gundlach H."/>
            <person name="Henrissat B."/>
            <person name="Napoli C."/>
            <person name="McDonald S.M."/>
            <person name="Parker M.S."/>
            <person name="Rombauts S."/>
            <person name="Salamov A."/>
            <person name="Von Dassow P."/>
            <person name="Badger J.H."/>
            <person name="Coutinho P.M."/>
            <person name="Demir E."/>
            <person name="Dubchak I."/>
            <person name="Gentemann C."/>
            <person name="Eikrem W."/>
            <person name="Gready J.E."/>
            <person name="John U."/>
            <person name="Lanier W."/>
            <person name="Lindquist E.A."/>
            <person name="Lucas S."/>
            <person name="Mayer K.F."/>
            <person name="Moreau H."/>
            <person name="Not F."/>
            <person name="Otillar R."/>
            <person name="Panaud O."/>
            <person name="Pangilinan J."/>
            <person name="Paulsen I."/>
            <person name="Piegu B."/>
            <person name="Poliakov A."/>
            <person name="Robbens S."/>
            <person name="Schmutz J."/>
            <person name="Toulza E."/>
            <person name="Wyss T."/>
            <person name="Zelensky A."/>
            <person name="Zhou K."/>
            <person name="Armbrust E.V."/>
            <person name="Bhattacharya D."/>
            <person name="Goodenough U.W."/>
            <person name="Van de Peer Y."/>
            <person name="Grigoriev I.V."/>
        </authorList>
    </citation>
    <scope>NUCLEOTIDE SEQUENCE [LARGE SCALE GENOMIC DNA]</scope>
    <source>
        <strain evidence="9">RCC299 / NOUM17</strain>
    </source>
</reference>
<gene>
    <name evidence="8" type="ORF">MICPUN_61222</name>
</gene>
<dbReference type="InterPro" id="IPR000571">
    <property type="entry name" value="Znf_CCCH"/>
</dbReference>
<dbReference type="InterPro" id="IPR041677">
    <property type="entry name" value="DNA2/NAM7_AAA_11"/>
</dbReference>
<evidence type="ECO:0000256" key="2">
    <source>
        <dbReference type="ARBA" id="ARBA00022801"/>
    </source>
</evidence>
<keyword evidence="9" id="KW-1185">Reference proteome</keyword>
<dbReference type="KEGG" id="mis:MICPUN_61222"/>
<dbReference type="FunCoup" id="C1EBX8">
    <property type="interactions" value="393"/>
</dbReference>
<dbReference type="InterPro" id="IPR041679">
    <property type="entry name" value="DNA2/NAM7-like_C"/>
</dbReference>
<dbReference type="InterPro" id="IPR027417">
    <property type="entry name" value="P-loop_NTPase"/>
</dbReference>
<keyword evidence="5" id="KW-0863">Zinc-finger</keyword>
<dbReference type="Gene3D" id="4.10.1000.10">
    <property type="entry name" value="Zinc finger, CCCH-type"/>
    <property type="match status" value="1"/>
</dbReference>
<feature type="domain" description="C3H1-type" evidence="7">
    <location>
        <begin position="1089"/>
        <end position="1116"/>
    </location>
</feature>
<dbReference type="FunFam" id="3.40.50.300:FF:000326">
    <property type="entry name" value="P-loop containing nucleoside triphosphate hydrolase"/>
    <property type="match status" value="1"/>
</dbReference>
<feature type="zinc finger region" description="C3H1-type" evidence="5">
    <location>
        <begin position="1089"/>
        <end position="1116"/>
    </location>
</feature>
<keyword evidence="1" id="KW-0547">Nucleotide-binding</keyword>
<evidence type="ECO:0000256" key="1">
    <source>
        <dbReference type="ARBA" id="ARBA00022741"/>
    </source>
</evidence>
<dbReference type="EMBL" id="CP001329">
    <property type="protein sequence ID" value="ACO65797.1"/>
    <property type="molecule type" value="Genomic_DNA"/>
</dbReference>
<evidence type="ECO:0000256" key="3">
    <source>
        <dbReference type="ARBA" id="ARBA00022806"/>
    </source>
</evidence>
<feature type="domain" description="C3H1-type" evidence="7">
    <location>
        <begin position="1059"/>
        <end position="1086"/>
    </location>
</feature>
<dbReference type="InterPro" id="IPR045055">
    <property type="entry name" value="DNA2/NAM7-like"/>
</dbReference>
<dbReference type="GeneID" id="8246101"/>
<dbReference type="Pfam" id="PF00642">
    <property type="entry name" value="zf-CCCH"/>
    <property type="match status" value="2"/>
</dbReference>
<dbReference type="RefSeq" id="XP_002504539.1">
    <property type="nucleotide sequence ID" value="XM_002504493.1"/>
</dbReference>
<evidence type="ECO:0000259" key="7">
    <source>
        <dbReference type="PROSITE" id="PS50103"/>
    </source>
</evidence>
<dbReference type="AlphaFoldDB" id="C1EBX8"/>
<feature type="region of interest" description="Disordered" evidence="6">
    <location>
        <begin position="1122"/>
        <end position="1155"/>
    </location>
</feature>
<feature type="region of interest" description="Disordered" evidence="6">
    <location>
        <begin position="1040"/>
        <end position="1061"/>
    </location>
</feature>
<evidence type="ECO:0000256" key="4">
    <source>
        <dbReference type="ARBA" id="ARBA00022840"/>
    </source>
</evidence>
<dbReference type="PROSITE" id="PS50103">
    <property type="entry name" value="ZF_C3H1"/>
    <property type="match status" value="2"/>
</dbReference>
<dbReference type="GO" id="GO:0005524">
    <property type="term" value="F:ATP binding"/>
    <property type="evidence" value="ECO:0007669"/>
    <property type="project" value="UniProtKB-KW"/>
</dbReference>
<dbReference type="GO" id="GO:0008270">
    <property type="term" value="F:zinc ion binding"/>
    <property type="evidence" value="ECO:0007669"/>
    <property type="project" value="UniProtKB-KW"/>
</dbReference>
<keyword evidence="4" id="KW-0067">ATP-binding</keyword>
<dbReference type="CDD" id="cd18808">
    <property type="entry name" value="SF1_C_Upf1"/>
    <property type="match status" value="1"/>
</dbReference>
<name>C1EBX8_MICCC</name>
<dbReference type="PANTHER" id="PTHR10887:SF525">
    <property type="entry name" value="P-LOOP CONTAINING NUCLEOSIDE TRIPHOSPHATE HYDROLASES SUPERFAMILY PROTEIN"/>
    <property type="match status" value="1"/>
</dbReference>
<sequence>MAPGEDAARRRAIAVLREEEAKAAAAKAKGTKRPRGFVNRVAREGTAAGTGKGDLPERGQQGTKEWFERAALGPLLWRRTTREELGMIPREFANINSYVRSFEPVMMEEARETIRKAWKESLAEKSQFACSMASELKATGGGWRRVRFHIRDQADAEMFKALCPDDGVVIACVSTMNEADDPWPHDESGLDLPIAAAGLCKGINAKEQTVDFSFWISAEVDTATNPSTPGWREWHERSRVRERLTLEAFEGVRRLVRGDRGDALIGGHAVAEEGEMDARPPPVSPHDRTWFLAPAGKLHSWYNAYEALHHVRRLHGPMRQAMLKPPKDGMPRVRNVPAPPLSVEIAGNQKFVDFLVKNFNEPQLAAIKWAAAHTLRSYEREGDQSHEDPFPFTLVQGPPGTGKTQTVWGILNTLHCLLFQRYYKSIHDAIARGTSRATGTEFTAALDDDDAEWLRSAREDGEEDEDKDGGGFTVRDLYTFLRDTTGVERGQTYGVYKPRILVCAPSNAAVDNLLERVITKRFHQLTGELYTPAVVRVTASETVVSDAVGPVTTSRLVEDLIEMGKSDGKKFDGARWNAEFHKHAKFVKEAGNFIKYKEHELVELTMASAEPRTVPAEGDDVEPGEEIDTRNQKSHGIIAEILGMNENRNRAVTEMARLAYLLDNLGPNAHHVTRNQRIDGKVDRQMKYDQQRAIRKVRAALEASFVDDAEIVFTTLTSSSRKVFRQLTHGFDTVLIDEAAQANEMATLIPFLHGARRCVLVGDPQQLPSTVISKHAQQVSFQRSLFERFNELGAEALLLSVQYRMHPEIREFPSEEFYEGRLMDSACVIKRRPEPYQQKESGLGTYRIFDAHGLEERTTSNSVINHFEAILVVCLYKKIDKVLRDGTGESAEGKVSVVTPYKEQVTVIRKAFEQLCGGEGAASRLRVQINTIDGYQGQESDVIIFSTVRGSGDGGIGFLSDIRRLNVAITRAKKALYIVGRVGKLRAAQAGGEFTVWRDLVQNAMDRGCIVDDADPRVTFADVVPVEEQERAMSKLTKGNRRGVGFKPLKPRHPENPQPDNQRVCREWLAGKCLYGSDCRFAHEKRYDAKSKKLCRDFMMGKCHRGAECVFSHDTAMGGGGGGGGVSKYSALPPPPSTSARRDGDERQQPVIDDI</sequence>
<protein>
    <submittedName>
        <fullName evidence="8">Superfamily I helicase</fullName>
    </submittedName>
</protein>
<feature type="zinc finger region" description="C3H1-type" evidence="5">
    <location>
        <begin position="1059"/>
        <end position="1086"/>
    </location>
</feature>
<evidence type="ECO:0000256" key="6">
    <source>
        <dbReference type="SAM" id="MobiDB-lite"/>
    </source>
</evidence>
<evidence type="ECO:0000313" key="9">
    <source>
        <dbReference type="Proteomes" id="UP000002009"/>
    </source>
</evidence>
<accession>C1EBX8</accession>
<dbReference type="InterPro" id="IPR047187">
    <property type="entry name" value="SF1_C_Upf1"/>
</dbReference>
<dbReference type="SUPFAM" id="SSF52540">
    <property type="entry name" value="P-loop containing nucleoside triphosphate hydrolases"/>
    <property type="match status" value="1"/>
</dbReference>
<dbReference type="InParanoid" id="C1EBX8"/>
<dbReference type="CDD" id="cd18042">
    <property type="entry name" value="DEXXQc_SETX"/>
    <property type="match status" value="1"/>
</dbReference>
<dbReference type="Pfam" id="PF13086">
    <property type="entry name" value="AAA_11"/>
    <property type="match status" value="1"/>
</dbReference>
<keyword evidence="5" id="KW-0479">Metal-binding</keyword>
<dbReference type="SMART" id="SM00356">
    <property type="entry name" value="ZnF_C3H1"/>
    <property type="match status" value="2"/>
</dbReference>
<keyword evidence="3 8" id="KW-0347">Helicase</keyword>
<dbReference type="GO" id="GO:0005694">
    <property type="term" value="C:chromosome"/>
    <property type="evidence" value="ECO:0007669"/>
    <property type="project" value="UniProtKB-ARBA"/>
</dbReference>
<dbReference type="OMA" id="WREWHER"/>
<dbReference type="GO" id="GO:0004386">
    <property type="term" value="F:helicase activity"/>
    <property type="evidence" value="ECO:0007669"/>
    <property type="project" value="UniProtKB-KW"/>
</dbReference>
<keyword evidence="5" id="KW-0862">Zinc</keyword>
<dbReference type="OrthoDB" id="6513042at2759"/>
<evidence type="ECO:0000256" key="5">
    <source>
        <dbReference type="PROSITE-ProRule" id="PRU00723"/>
    </source>
</evidence>
<dbReference type="Pfam" id="PF13087">
    <property type="entry name" value="AAA_12"/>
    <property type="match status" value="1"/>
</dbReference>
<dbReference type="STRING" id="296587.C1EBX8"/>
<dbReference type="PANTHER" id="PTHR10887">
    <property type="entry name" value="DNA2/NAM7 HELICASE FAMILY"/>
    <property type="match status" value="1"/>
</dbReference>
<proteinExistence type="predicted"/>
<keyword evidence="2" id="KW-0378">Hydrolase</keyword>
<dbReference type="Proteomes" id="UP000002009">
    <property type="component" value="Chromosome 9"/>
</dbReference>
<dbReference type="GO" id="GO:0016787">
    <property type="term" value="F:hydrolase activity"/>
    <property type="evidence" value="ECO:0007669"/>
    <property type="project" value="UniProtKB-KW"/>
</dbReference>
<evidence type="ECO:0000313" key="8">
    <source>
        <dbReference type="EMBL" id="ACO65797.1"/>
    </source>
</evidence>
<dbReference type="eggNOG" id="KOG1801">
    <property type="taxonomic scope" value="Eukaryota"/>
</dbReference>
<dbReference type="Gene3D" id="3.40.50.300">
    <property type="entry name" value="P-loop containing nucleotide triphosphate hydrolases"/>
    <property type="match status" value="2"/>
</dbReference>
<organism evidence="8 9">
    <name type="scientific">Micromonas commoda (strain RCC299 / NOUM17 / CCMP2709)</name>
    <name type="common">Picoplanktonic green alga</name>
    <dbReference type="NCBI Taxonomy" id="296587"/>
    <lineage>
        <taxon>Eukaryota</taxon>
        <taxon>Viridiplantae</taxon>
        <taxon>Chlorophyta</taxon>
        <taxon>Mamiellophyceae</taxon>
        <taxon>Mamiellales</taxon>
        <taxon>Mamiellaceae</taxon>
        <taxon>Micromonas</taxon>
    </lineage>
</organism>